<gene>
    <name evidence="2" type="ORF">SAMN05443639_106117</name>
</gene>
<evidence type="ECO:0000313" key="3">
    <source>
        <dbReference type="Proteomes" id="UP000199181"/>
    </source>
</evidence>
<name>A0A1I0IK51_9BACT</name>
<evidence type="ECO:0000256" key="1">
    <source>
        <dbReference type="SAM" id="MobiDB-lite"/>
    </source>
</evidence>
<keyword evidence="3" id="KW-1185">Reference proteome</keyword>
<feature type="region of interest" description="Disordered" evidence="1">
    <location>
        <begin position="62"/>
        <end position="100"/>
    </location>
</feature>
<protein>
    <submittedName>
        <fullName evidence="2">Uncharacterized protein</fullName>
    </submittedName>
</protein>
<dbReference type="AlphaFoldDB" id="A0A1I0IK51"/>
<dbReference type="Proteomes" id="UP000199181">
    <property type="component" value="Unassembled WGS sequence"/>
</dbReference>
<proteinExistence type="predicted"/>
<dbReference type="RefSeq" id="WP_093520728.1">
    <property type="nucleotide sequence ID" value="NZ_FOIJ01000006.1"/>
</dbReference>
<evidence type="ECO:0000313" key="2">
    <source>
        <dbReference type="EMBL" id="SET97443.1"/>
    </source>
</evidence>
<organism evidence="2 3">
    <name type="scientific">Stigmatella erecta</name>
    <dbReference type="NCBI Taxonomy" id="83460"/>
    <lineage>
        <taxon>Bacteria</taxon>
        <taxon>Pseudomonadati</taxon>
        <taxon>Myxococcota</taxon>
        <taxon>Myxococcia</taxon>
        <taxon>Myxococcales</taxon>
        <taxon>Cystobacterineae</taxon>
        <taxon>Archangiaceae</taxon>
        <taxon>Stigmatella</taxon>
    </lineage>
</organism>
<reference evidence="3" key="1">
    <citation type="submission" date="2016-10" db="EMBL/GenBank/DDBJ databases">
        <authorList>
            <person name="Varghese N."/>
            <person name="Submissions S."/>
        </authorList>
    </citation>
    <scope>NUCLEOTIDE SEQUENCE [LARGE SCALE GENOMIC DNA]</scope>
    <source>
        <strain evidence="3">DSM 16858</strain>
    </source>
</reference>
<sequence>MVDWTPKPNLAVDLKRLSLSAEEGFVLSRLDGGTAASHLPALTGLPPERLQTILQRLVEQGALQPPPSPQRTAAAPASPPQEPPEAGEAPEDDEPPEAQANHRQLFETRLHPLDDHTRQARAHAAEEPELSAFCFDPVPAVIKAVLENPRVGLGHARLIVRHHRHPAGLEAVCAKAAFAADGGVRRWLVRNPQLPGGLFRRLWSARRLMELHKVMADRDIPEGTRRTARELLRQRFNSGPSEEKVELILHTEGRCLLSLSGLPVDGKTASLLCGRPYRSSLLIQNLARWTAAPPALIAHLLKQDAVRQQPQLRMLLARHPHAPTDARQNER</sequence>
<dbReference type="EMBL" id="FOIJ01000006">
    <property type="protein sequence ID" value="SET97443.1"/>
    <property type="molecule type" value="Genomic_DNA"/>
</dbReference>
<accession>A0A1I0IK51</accession>